<organism evidence="1 2">
    <name type="scientific">Veronia nyctiphanis</name>
    <dbReference type="NCBI Taxonomy" id="1278244"/>
    <lineage>
        <taxon>Bacteria</taxon>
        <taxon>Pseudomonadati</taxon>
        <taxon>Pseudomonadota</taxon>
        <taxon>Gammaproteobacteria</taxon>
        <taxon>Vibrionales</taxon>
        <taxon>Vibrionaceae</taxon>
        <taxon>Veronia</taxon>
    </lineage>
</organism>
<accession>A0A4Q0YTM1</accession>
<comment type="caution">
    <text evidence="1">The sequence shown here is derived from an EMBL/GenBank/DDBJ whole genome shotgun (WGS) entry which is preliminary data.</text>
</comment>
<gene>
    <name evidence="1" type="ORF">CS022_03460</name>
</gene>
<evidence type="ECO:0000313" key="1">
    <source>
        <dbReference type="EMBL" id="RXJ74632.1"/>
    </source>
</evidence>
<sequence>MLVSIGFFEQLDTASIADLSLWQQESDEIFSHIVKSKIIKVLSQALIQNGNIVRLQREISAMQKTSLGQVHTFESGCRCGDHQVVTLVNQDLLNQDIMKPALVSYGDVESTLIIAPSVDEISDDALKIAKQSVINVYPTQSHFSNTLHGGYKASYSEGSNLNMKIISLAGDDASSLAVKAS</sequence>
<keyword evidence="2" id="KW-1185">Reference proteome</keyword>
<protein>
    <submittedName>
        <fullName evidence="1">Uncharacterized protein</fullName>
    </submittedName>
</protein>
<evidence type="ECO:0000313" key="2">
    <source>
        <dbReference type="Proteomes" id="UP000290287"/>
    </source>
</evidence>
<proteinExistence type="predicted"/>
<dbReference type="EMBL" id="PEIB01000002">
    <property type="protein sequence ID" value="RXJ74632.1"/>
    <property type="molecule type" value="Genomic_DNA"/>
</dbReference>
<dbReference type="RefSeq" id="WP_129121102.1">
    <property type="nucleotide sequence ID" value="NZ_PEIB01000002.1"/>
</dbReference>
<dbReference type="AlphaFoldDB" id="A0A4Q0YTM1"/>
<name>A0A4Q0YTM1_9GAMM</name>
<dbReference type="Proteomes" id="UP000290287">
    <property type="component" value="Unassembled WGS sequence"/>
</dbReference>
<reference evidence="1 2" key="1">
    <citation type="submission" date="2017-10" db="EMBL/GenBank/DDBJ databases">
        <title>Nyctiphanis sp. nov., isolated from the stomach of the euphausiid Nyctiphanes simplex (Hansen, 1911) in the Gulf of California.</title>
        <authorList>
            <person name="Gomez-Gil B."/>
            <person name="Aguilar-Mendez M."/>
            <person name="Lopez-Cortes A."/>
            <person name="Gomez-Gutierrez J."/>
            <person name="Roque A."/>
            <person name="Lang E."/>
            <person name="Gonzalez-Castillo A."/>
        </authorList>
    </citation>
    <scope>NUCLEOTIDE SEQUENCE [LARGE SCALE GENOMIC DNA]</scope>
    <source>
        <strain evidence="1 2">CAIM 600</strain>
    </source>
</reference>